<dbReference type="KEGG" id="nss:113411929"/>
<name>A0A6J1TWE1_9SAUR</name>
<reference evidence="8" key="1">
    <citation type="submission" date="2025-08" db="UniProtKB">
        <authorList>
            <consortium name="RefSeq"/>
        </authorList>
    </citation>
    <scope>IDENTIFICATION</scope>
</reference>
<dbReference type="PANTHER" id="PTHR20516:SF1">
    <property type="entry name" value="TRANSMEMBRANE PROTEIN 235"/>
    <property type="match status" value="1"/>
</dbReference>
<dbReference type="GeneID" id="113411929"/>
<evidence type="ECO:0000313" key="7">
    <source>
        <dbReference type="Proteomes" id="UP000504612"/>
    </source>
</evidence>
<accession>A0A6J1TWE1</accession>
<proteinExistence type="predicted"/>
<dbReference type="PANTHER" id="PTHR20516">
    <property type="entry name" value="TRANSMEMBRANE PROTEIN 114/235 FAMILY MEMBER"/>
    <property type="match status" value="1"/>
</dbReference>
<keyword evidence="5" id="KW-0325">Glycoprotein</keyword>
<gene>
    <name evidence="8" type="primary">TMEM235</name>
</gene>
<evidence type="ECO:0000256" key="1">
    <source>
        <dbReference type="ARBA" id="ARBA00004141"/>
    </source>
</evidence>
<dbReference type="CTD" id="283999"/>
<dbReference type="InterPro" id="IPR039951">
    <property type="entry name" value="TMEM114/TMEM235"/>
</dbReference>
<dbReference type="FunFam" id="1.20.140.150:FF:000021">
    <property type="entry name" value="Transmembrane protein 114"/>
    <property type="match status" value="1"/>
</dbReference>
<dbReference type="Gene3D" id="1.20.140.150">
    <property type="match status" value="1"/>
</dbReference>
<evidence type="ECO:0000256" key="2">
    <source>
        <dbReference type="ARBA" id="ARBA00022692"/>
    </source>
</evidence>
<feature type="transmembrane region" description="Helical" evidence="6">
    <location>
        <begin position="194"/>
        <end position="219"/>
    </location>
</feature>
<comment type="subcellular location">
    <subcellularLocation>
        <location evidence="1">Membrane</location>
        <topology evidence="1">Multi-pass membrane protein</topology>
    </subcellularLocation>
</comment>
<keyword evidence="7" id="KW-1185">Reference proteome</keyword>
<feature type="transmembrane region" description="Helical" evidence="6">
    <location>
        <begin position="164"/>
        <end position="188"/>
    </location>
</feature>
<keyword evidence="2 6" id="KW-0812">Transmembrane</keyword>
<keyword evidence="3 6" id="KW-1133">Transmembrane helix</keyword>
<evidence type="ECO:0000313" key="8">
    <source>
        <dbReference type="RefSeq" id="XP_026523027.1"/>
    </source>
</evidence>
<dbReference type="RefSeq" id="XP_026523027.1">
    <property type="nucleotide sequence ID" value="XM_026667242.1"/>
</dbReference>
<dbReference type="AlphaFoldDB" id="A0A6J1TWE1"/>
<dbReference type="Proteomes" id="UP000504612">
    <property type="component" value="Unplaced"/>
</dbReference>
<sequence length="282" mass="30300">MAASHRCWAAGAPGSIRDFAVSLGSTGRAPSTYRLFGTVQVHWDHPVSGLLGSCSRRAGNWVMAPKCGASLSPGTLCLAAALNGLLSFGFLAGAIGTDYWYLIHVDGAGRNGSSARDGEELSSHSGLWRLCEGQNACMPLIDPFGAESWLVPASLQHLINMHRAFMILLPLSLILIIFGWICGIVGSLAQISWLLLFTGCYFLLGALLTLSGTSTYICYSKAAFVETVRMFDQQRFDRVHITFGWSLALAWLSFGTEGLAGILLLLAAQGFRLKLEAHSADI</sequence>
<dbReference type="Pfam" id="PF13903">
    <property type="entry name" value="Claudin_2"/>
    <property type="match status" value="1"/>
</dbReference>
<evidence type="ECO:0000256" key="3">
    <source>
        <dbReference type="ARBA" id="ARBA00022989"/>
    </source>
</evidence>
<organism evidence="7 8">
    <name type="scientific">Notechis scutatus</name>
    <name type="common">mainland tiger snake</name>
    <dbReference type="NCBI Taxonomy" id="8663"/>
    <lineage>
        <taxon>Eukaryota</taxon>
        <taxon>Metazoa</taxon>
        <taxon>Chordata</taxon>
        <taxon>Craniata</taxon>
        <taxon>Vertebrata</taxon>
        <taxon>Euteleostomi</taxon>
        <taxon>Lepidosauria</taxon>
        <taxon>Squamata</taxon>
        <taxon>Bifurcata</taxon>
        <taxon>Unidentata</taxon>
        <taxon>Episquamata</taxon>
        <taxon>Toxicofera</taxon>
        <taxon>Serpentes</taxon>
        <taxon>Colubroidea</taxon>
        <taxon>Elapidae</taxon>
        <taxon>Hydrophiinae</taxon>
        <taxon>Notechis</taxon>
    </lineage>
</organism>
<evidence type="ECO:0000256" key="4">
    <source>
        <dbReference type="ARBA" id="ARBA00023136"/>
    </source>
</evidence>
<keyword evidence="4 6" id="KW-0472">Membrane</keyword>
<evidence type="ECO:0000256" key="5">
    <source>
        <dbReference type="ARBA" id="ARBA00023180"/>
    </source>
</evidence>
<feature type="transmembrane region" description="Helical" evidence="6">
    <location>
        <begin position="240"/>
        <end position="268"/>
    </location>
</feature>
<evidence type="ECO:0000256" key="6">
    <source>
        <dbReference type="SAM" id="Phobius"/>
    </source>
</evidence>
<dbReference type="GO" id="GO:0016324">
    <property type="term" value="C:apical plasma membrane"/>
    <property type="evidence" value="ECO:0007669"/>
    <property type="project" value="TreeGrafter"/>
</dbReference>
<dbReference type="InterPro" id="IPR004031">
    <property type="entry name" value="PMP22/EMP/MP20/Claudin"/>
</dbReference>
<protein>
    <submittedName>
        <fullName evidence="8">Transmembrane protein 235</fullName>
    </submittedName>
</protein>